<evidence type="ECO:0000313" key="3">
    <source>
        <dbReference type="EMBL" id="GAA4752012.1"/>
    </source>
</evidence>
<evidence type="ECO:0000313" key="4">
    <source>
        <dbReference type="Proteomes" id="UP001500822"/>
    </source>
</evidence>
<dbReference type="SUPFAM" id="SSF51905">
    <property type="entry name" value="FAD/NAD(P)-binding domain"/>
    <property type="match status" value="1"/>
</dbReference>
<feature type="compositionally biased region" description="Basic and acidic residues" evidence="2">
    <location>
        <begin position="162"/>
        <end position="175"/>
    </location>
</feature>
<dbReference type="Pfam" id="PF13738">
    <property type="entry name" value="Pyr_redox_3"/>
    <property type="match status" value="1"/>
</dbReference>
<name>A0ABP8ZBC7_9ACTN</name>
<feature type="region of interest" description="Disordered" evidence="2">
    <location>
        <begin position="151"/>
        <end position="176"/>
    </location>
</feature>
<organism evidence="3 4">
    <name type="scientific">Gordonia alkaliphila</name>
    <dbReference type="NCBI Taxonomy" id="1053547"/>
    <lineage>
        <taxon>Bacteria</taxon>
        <taxon>Bacillati</taxon>
        <taxon>Actinomycetota</taxon>
        <taxon>Actinomycetes</taxon>
        <taxon>Mycobacteriales</taxon>
        <taxon>Gordoniaceae</taxon>
        <taxon>Gordonia</taxon>
    </lineage>
</organism>
<dbReference type="PANTHER" id="PTHR43539">
    <property type="entry name" value="FLAVIN-BINDING MONOOXYGENASE-LIKE PROTEIN (AFU_ORTHOLOGUE AFUA_4G09220)"/>
    <property type="match status" value="1"/>
</dbReference>
<keyword evidence="1" id="KW-0560">Oxidoreductase</keyword>
<gene>
    <name evidence="3" type="ORF">GCM10023217_23600</name>
</gene>
<proteinExistence type="predicted"/>
<evidence type="ECO:0000256" key="2">
    <source>
        <dbReference type="SAM" id="MobiDB-lite"/>
    </source>
</evidence>
<sequence length="619" mass="67965">MTQTLEPQAPESQASEHQLLGSPQERIDAWLARFSAALTTGDVAAATALFATDSYWRDLVAFTWNLKTSQGHDEIAAMLDDRLADTAPSAWATSELATAADDVAEAFIVFETATGRGEGHLRIKPGPDGVDQGWTLLTTLQELKGHEESNGFARPLGAVHGSDPDQRSWAQRREDEEAELGRAVQPYVLVIGGGQGGIALGARLRQLGVSALVVDKHDRPGDQWRKRYKSLCLHDPVWYDHLPYLPFPSNWPVFAPKDKIGDWLEFYTKVMEVPYWSKTECTSASYDEATGRWTVHVIRDGEELTLHPTQLVLATGMSGKANVPTFPGQDVFAGEQHHSSAHPGPDSFVGKKVVVIGANNSAHDICKALVETGVDTTMVQRSSTHIVKSDSLMEIGLGALYSEQAVADGMTTKKADFTFASLPYRIMHQFQIPLYDQIRERDKDFYARLEAAGFDLDFGDDDSGLFMKYLRRGSGYYIDVGACELVADGTIKLAKGGVDHLTENSVVLSDGTELPADVVVYATGYGSMNGWAADLMGQDVADRVGKVWGLGSGTTKDPGPWEGEQRNMWKPTQQPGLWFHGGNLHQSRHYSLYLALQLKARFEGLDTPVYGLQEVHHLS</sequence>
<evidence type="ECO:0000256" key="1">
    <source>
        <dbReference type="ARBA" id="ARBA00023002"/>
    </source>
</evidence>
<comment type="caution">
    <text evidence="3">The sequence shown here is derived from an EMBL/GenBank/DDBJ whole genome shotgun (WGS) entry which is preliminary data.</text>
</comment>
<dbReference type="PRINTS" id="PR00411">
    <property type="entry name" value="PNDRDTASEI"/>
</dbReference>
<dbReference type="Gene3D" id="3.10.450.50">
    <property type="match status" value="1"/>
</dbReference>
<dbReference type="Proteomes" id="UP001500822">
    <property type="component" value="Unassembled WGS sequence"/>
</dbReference>
<dbReference type="Gene3D" id="3.50.50.60">
    <property type="entry name" value="FAD/NAD(P)-binding domain"/>
    <property type="match status" value="2"/>
</dbReference>
<dbReference type="InterPro" id="IPR050982">
    <property type="entry name" value="Auxin_biosynth/cation_transpt"/>
</dbReference>
<reference evidence="4" key="1">
    <citation type="journal article" date="2019" name="Int. J. Syst. Evol. Microbiol.">
        <title>The Global Catalogue of Microorganisms (GCM) 10K type strain sequencing project: providing services to taxonomists for standard genome sequencing and annotation.</title>
        <authorList>
            <consortium name="The Broad Institute Genomics Platform"/>
            <consortium name="The Broad Institute Genome Sequencing Center for Infectious Disease"/>
            <person name="Wu L."/>
            <person name="Ma J."/>
        </authorList>
    </citation>
    <scope>NUCLEOTIDE SEQUENCE [LARGE SCALE GENOMIC DNA]</scope>
    <source>
        <strain evidence="4">JCM 18077</strain>
    </source>
</reference>
<dbReference type="RefSeq" id="WP_345313644.1">
    <property type="nucleotide sequence ID" value="NZ_BAABIE010000010.1"/>
</dbReference>
<protein>
    <submittedName>
        <fullName evidence="3">NAD(P)/FAD-dependent oxidoreductase</fullName>
    </submittedName>
</protein>
<dbReference type="InterPro" id="IPR036188">
    <property type="entry name" value="FAD/NAD-bd_sf"/>
</dbReference>
<dbReference type="EMBL" id="BAABIE010000010">
    <property type="protein sequence ID" value="GAA4752012.1"/>
    <property type="molecule type" value="Genomic_DNA"/>
</dbReference>
<accession>A0ABP8ZBC7</accession>
<dbReference type="SUPFAM" id="SSF54427">
    <property type="entry name" value="NTF2-like"/>
    <property type="match status" value="1"/>
</dbReference>
<dbReference type="PANTHER" id="PTHR43539:SF68">
    <property type="entry name" value="FLAVIN-BINDING MONOOXYGENASE-LIKE PROTEIN (AFU_ORTHOLOGUE AFUA_4G09220)"/>
    <property type="match status" value="1"/>
</dbReference>
<dbReference type="InterPro" id="IPR032710">
    <property type="entry name" value="NTF2-like_dom_sf"/>
</dbReference>
<keyword evidence="4" id="KW-1185">Reference proteome</keyword>